<sequence length="344" mass="37124">MDSPESVTLPTIKTRFLILSDTHSREFTTDTEADVAIHCGDLTEGSTLEEFHSAIKLLTELKAPLKLVIPGNHDFTLDIPFFKKRVELQLKYLDAALIKRAYGDFGEARQLFNSDAATSAGIVFLEEGTHSFDLRNGASLTVFASPLTPSQGGGWAFQYPLRSGHTFEISNTVDLVMTHGPPKGILDHTLSGDSAGSTLVFEALARARPRLHCFGHIHEGWGAKLVTWAPADQMSATPSYSADIDEARSVLVADLSTLRGGSGLEHDGQHSQAGKGDNDSGKRSETYYATSHCSGDTHSVEAGSRTLFVNASIKGVDEDYPLHLPWLVDIELPKASLGGSSELS</sequence>
<proteinExistence type="predicted"/>
<dbReference type="GO" id="GO:0016787">
    <property type="term" value="F:hydrolase activity"/>
    <property type="evidence" value="ECO:0007669"/>
    <property type="project" value="InterPro"/>
</dbReference>
<gene>
    <name evidence="3" type="ORF">I7I52_04431</name>
</gene>
<feature type="compositionally biased region" description="Basic and acidic residues" evidence="1">
    <location>
        <begin position="276"/>
        <end position="285"/>
    </location>
</feature>
<dbReference type="VEuPathDB" id="FungiDB:I7I52_04431"/>
<reference evidence="3 4" key="1">
    <citation type="submission" date="2021-01" db="EMBL/GenBank/DDBJ databases">
        <title>Chromosome-level genome assembly of a human fungal pathogen reveals clustering of transcriptionally co-regulated genes.</title>
        <authorList>
            <person name="Voorhies M."/>
            <person name="Cohen S."/>
            <person name="Shea T.P."/>
            <person name="Petrus S."/>
            <person name="Munoz J.F."/>
            <person name="Poplawski S."/>
            <person name="Goldman W.E."/>
            <person name="Michael T."/>
            <person name="Cuomo C.A."/>
            <person name="Sil A."/>
            <person name="Beyhan S."/>
        </authorList>
    </citation>
    <scope>NUCLEOTIDE SEQUENCE [LARGE SCALE GENOMIC DNA]</scope>
    <source>
        <strain evidence="3 4">G184AR</strain>
    </source>
</reference>
<dbReference type="SUPFAM" id="SSF56300">
    <property type="entry name" value="Metallo-dependent phosphatases"/>
    <property type="match status" value="1"/>
</dbReference>
<feature type="region of interest" description="Disordered" evidence="1">
    <location>
        <begin position="261"/>
        <end position="286"/>
    </location>
</feature>
<dbReference type="InterPro" id="IPR029052">
    <property type="entry name" value="Metallo-depent_PP-like"/>
</dbReference>
<evidence type="ECO:0000259" key="2">
    <source>
        <dbReference type="Pfam" id="PF00149"/>
    </source>
</evidence>
<comment type="caution">
    <text evidence="3">The sequence shown here is derived from an EMBL/GenBank/DDBJ whole genome shotgun (WGS) entry which is preliminary data.</text>
</comment>
<dbReference type="Gene3D" id="3.60.21.10">
    <property type="match status" value="1"/>
</dbReference>
<feature type="domain" description="Calcineurin-like phosphoesterase" evidence="2">
    <location>
        <begin position="15"/>
        <end position="219"/>
    </location>
</feature>
<dbReference type="EMBL" id="JAEVHI010000004">
    <property type="protein sequence ID" value="KAG5293200.1"/>
    <property type="molecule type" value="Genomic_DNA"/>
</dbReference>
<dbReference type="PANTHER" id="PTHR12905:SF0">
    <property type="entry name" value="CALCINEURIN-LIKE PHOSPHOESTERASE DOMAIN-CONTAINING PROTEIN"/>
    <property type="match status" value="1"/>
</dbReference>
<dbReference type="CDD" id="cd07379">
    <property type="entry name" value="MPP_239FB"/>
    <property type="match status" value="1"/>
</dbReference>
<name>A0A8H7YIX1_AJECA</name>
<protein>
    <submittedName>
        <fullName evidence="3">Serine/threonine phosphatase</fullName>
    </submittedName>
</protein>
<evidence type="ECO:0000256" key="1">
    <source>
        <dbReference type="SAM" id="MobiDB-lite"/>
    </source>
</evidence>
<dbReference type="InterPro" id="IPR051693">
    <property type="entry name" value="UPF0046_metallophosphoest"/>
</dbReference>
<organism evidence="3 4">
    <name type="scientific">Ajellomyces capsulatus</name>
    <name type="common">Darling's disease fungus</name>
    <name type="synonym">Histoplasma capsulatum</name>
    <dbReference type="NCBI Taxonomy" id="5037"/>
    <lineage>
        <taxon>Eukaryota</taxon>
        <taxon>Fungi</taxon>
        <taxon>Dikarya</taxon>
        <taxon>Ascomycota</taxon>
        <taxon>Pezizomycotina</taxon>
        <taxon>Eurotiomycetes</taxon>
        <taxon>Eurotiomycetidae</taxon>
        <taxon>Onygenales</taxon>
        <taxon>Ajellomycetaceae</taxon>
        <taxon>Histoplasma</taxon>
    </lineage>
</organism>
<accession>A0A8H7YIX1</accession>
<dbReference type="AlphaFoldDB" id="A0A8H7YIX1"/>
<evidence type="ECO:0000313" key="4">
    <source>
        <dbReference type="Proteomes" id="UP000670092"/>
    </source>
</evidence>
<evidence type="ECO:0000313" key="3">
    <source>
        <dbReference type="EMBL" id="KAG5293200.1"/>
    </source>
</evidence>
<dbReference type="Proteomes" id="UP000670092">
    <property type="component" value="Unassembled WGS sequence"/>
</dbReference>
<dbReference type="PANTHER" id="PTHR12905">
    <property type="entry name" value="METALLOPHOSPHOESTERASE"/>
    <property type="match status" value="1"/>
</dbReference>
<dbReference type="InterPro" id="IPR004843">
    <property type="entry name" value="Calcineurin-like_PHP"/>
</dbReference>
<dbReference type="OrthoDB" id="630188at2759"/>
<dbReference type="Pfam" id="PF00149">
    <property type="entry name" value="Metallophos"/>
    <property type="match status" value="1"/>
</dbReference>